<evidence type="ECO:0000256" key="1">
    <source>
        <dbReference type="ARBA" id="ARBA00022491"/>
    </source>
</evidence>
<dbReference type="PANTHER" id="PTHR30055:SF175">
    <property type="entry name" value="HTH-TYPE TRANSCRIPTIONAL REPRESSOR KSTR2"/>
    <property type="match status" value="1"/>
</dbReference>
<evidence type="ECO:0000313" key="8">
    <source>
        <dbReference type="Proteomes" id="UP001336020"/>
    </source>
</evidence>
<feature type="DNA-binding region" description="H-T-H motif" evidence="5">
    <location>
        <begin position="37"/>
        <end position="56"/>
    </location>
</feature>
<reference evidence="7 8" key="1">
    <citation type="submission" date="2023-07" db="EMBL/GenBank/DDBJ databases">
        <authorList>
            <person name="Girao M."/>
            <person name="Carvalho M.F."/>
        </authorList>
    </citation>
    <scope>NUCLEOTIDE SEQUENCE [LARGE SCALE GENOMIC DNA]</scope>
    <source>
        <strain evidence="7 8">YIM65754</strain>
    </source>
</reference>
<dbReference type="InterPro" id="IPR023772">
    <property type="entry name" value="DNA-bd_HTH_TetR-type_CS"/>
</dbReference>
<comment type="caution">
    <text evidence="7">The sequence shown here is derived from an EMBL/GenBank/DDBJ whole genome shotgun (WGS) entry which is preliminary data.</text>
</comment>
<dbReference type="InterPro" id="IPR001647">
    <property type="entry name" value="HTH_TetR"/>
</dbReference>
<dbReference type="Pfam" id="PF00440">
    <property type="entry name" value="TetR_N"/>
    <property type="match status" value="1"/>
</dbReference>
<dbReference type="SUPFAM" id="SSF48498">
    <property type="entry name" value="Tetracyclin repressor-like, C-terminal domain"/>
    <property type="match status" value="1"/>
</dbReference>
<accession>A0ABU7LAD0</accession>
<evidence type="ECO:0000256" key="3">
    <source>
        <dbReference type="ARBA" id="ARBA00023125"/>
    </source>
</evidence>
<keyword evidence="2" id="KW-0805">Transcription regulation</keyword>
<dbReference type="Gene3D" id="1.10.10.60">
    <property type="entry name" value="Homeodomain-like"/>
    <property type="match status" value="1"/>
</dbReference>
<dbReference type="InterPro" id="IPR050109">
    <property type="entry name" value="HTH-type_TetR-like_transc_reg"/>
</dbReference>
<dbReference type="RefSeq" id="WP_330133720.1">
    <property type="nucleotide sequence ID" value="NZ_JAUTXY010000005.1"/>
</dbReference>
<keyword evidence="1" id="KW-0678">Repressor</keyword>
<evidence type="ECO:0000259" key="6">
    <source>
        <dbReference type="PROSITE" id="PS50977"/>
    </source>
</evidence>
<keyword evidence="8" id="KW-1185">Reference proteome</keyword>
<dbReference type="InterPro" id="IPR041490">
    <property type="entry name" value="KstR2_TetR_C"/>
</dbReference>
<evidence type="ECO:0000256" key="4">
    <source>
        <dbReference type="ARBA" id="ARBA00023163"/>
    </source>
</evidence>
<evidence type="ECO:0000256" key="5">
    <source>
        <dbReference type="PROSITE-ProRule" id="PRU00335"/>
    </source>
</evidence>
<evidence type="ECO:0000313" key="7">
    <source>
        <dbReference type="EMBL" id="MEE2058474.1"/>
    </source>
</evidence>
<keyword evidence="3 5" id="KW-0238">DNA-binding</keyword>
<protein>
    <submittedName>
        <fullName evidence="7">TetR/AcrR family transcriptional regulator</fullName>
    </submittedName>
</protein>
<dbReference type="PROSITE" id="PS50977">
    <property type="entry name" value="HTH_TETR_2"/>
    <property type="match status" value="1"/>
</dbReference>
<feature type="domain" description="HTH tetR-type" evidence="6">
    <location>
        <begin position="14"/>
        <end position="74"/>
    </location>
</feature>
<dbReference type="PRINTS" id="PR00455">
    <property type="entry name" value="HTHTETR"/>
</dbReference>
<dbReference type="PANTHER" id="PTHR30055">
    <property type="entry name" value="HTH-TYPE TRANSCRIPTIONAL REGULATOR RUTR"/>
    <property type="match status" value="1"/>
</dbReference>
<dbReference type="Proteomes" id="UP001336020">
    <property type="component" value="Unassembled WGS sequence"/>
</dbReference>
<dbReference type="PROSITE" id="PS01081">
    <property type="entry name" value="HTH_TETR_1"/>
    <property type="match status" value="1"/>
</dbReference>
<dbReference type="Gene3D" id="1.10.357.10">
    <property type="entry name" value="Tetracycline Repressor, domain 2"/>
    <property type="match status" value="1"/>
</dbReference>
<evidence type="ECO:0000256" key="2">
    <source>
        <dbReference type="ARBA" id="ARBA00023015"/>
    </source>
</evidence>
<dbReference type="Pfam" id="PF17932">
    <property type="entry name" value="TetR_C_24"/>
    <property type="match status" value="1"/>
</dbReference>
<sequence>MNVQTTGADGTVTSHRRAEILDAAAAAFAARGIAGTSMREIGDAVGLNAGALYHYFRSKSAIVTELVTGYLSDLLDDYRAAGAEDLEPRARMKAIVDVSLATGAARSDATKVYQSEFGQLRNLEGFADARLLADSIQKIWLDAIEAGKDAGILRKDIPTRVFHRFLRDSVWFTVYWPKPDDDYTLAELSEDCMSLFFDGMATRAGR</sequence>
<dbReference type="InterPro" id="IPR009057">
    <property type="entry name" value="Homeodomain-like_sf"/>
</dbReference>
<dbReference type="InterPro" id="IPR036271">
    <property type="entry name" value="Tet_transcr_reg_TetR-rel_C_sf"/>
</dbReference>
<gene>
    <name evidence="7" type="ORF">Q7514_13175</name>
</gene>
<dbReference type="SUPFAM" id="SSF46689">
    <property type="entry name" value="Homeodomain-like"/>
    <property type="match status" value="1"/>
</dbReference>
<proteinExistence type="predicted"/>
<keyword evidence="4" id="KW-0804">Transcription</keyword>
<name>A0ABU7LAD0_9NOCA</name>
<organism evidence="7 8">
    <name type="scientific">Rhodococcus artemisiae</name>
    <dbReference type="NCBI Taxonomy" id="714159"/>
    <lineage>
        <taxon>Bacteria</taxon>
        <taxon>Bacillati</taxon>
        <taxon>Actinomycetota</taxon>
        <taxon>Actinomycetes</taxon>
        <taxon>Mycobacteriales</taxon>
        <taxon>Nocardiaceae</taxon>
        <taxon>Rhodococcus</taxon>
    </lineage>
</organism>
<dbReference type="EMBL" id="JAUTXY010000005">
    <property type="protein sequence ID" value="MEE2058474.1"/>
    <property type="molecule type" value="Genomic_DNA"/>
</dbReference>